<name>A0AAW5GH84_9GAMM</name>
<proteinExistence type="predicted"/>
<evidence type="ECO:0000259" key="2">
    <source>
        <dbReference type="Pfam" id="PF14021"/>
    </source>
</evidence>
<keyword evidence="5" id="KW-1185">Reference proteome</keyword>
<evidence type="ECO:0000313" key="5">
    <source>
        <dbReference type="Proteomes" id="UP001055618"/>
    </source>
</evidence>
<dbReference type="InterPro" id="IPR025331">
    <property type="entry name" value="TNT"/>
</dbReference>
<dbReference type="GO" id="GO:0050135">
    <property type="term" value="F:NADP+ nucleosidase activity"/>
    <property type="evidence" value="ECO:0007669"/>
    <property type="project" value="InterPro"/>
</dbReference>
<sequence length="145" mass="15868">MARGAGTVGRSPRRATAYPAAALPGGCGERRGVLRSSNFSDHNEWPPNRSFDGDSSKFTLLPSSTIDRYGTEYGTFASPEGVPYRYRALKPGSDGRPYNVYEVVKPITVDAGDIKGWFGYEGGGTQYELLDKIINLVRDGSLKRR</sequence>
<dbReference type="EMBL" id="SGPY01000015">
    <property type="protein sequence ID" value="MCL6371011.1"/>
    <property type="molecule type" value="Genomic_DNA"/>
</dbReference>
<dbReference type="AlphaFoldDB" id="A0AAW5GH84"/>
<dbReference type="PANTHER" id="PTHR42059">
    <property type="entry name" value="TNT DOMAIN-CONTAINING PROTEIN"/>
    <property type="match status" value="1"/>
</dbReference>
<evidence type="ECO:0000256" key="1">
    <source>
        <dbReference type="SAM" id="MobiDB-lite"/>
    </source>
</evidence>
<feature type="region of interest" description="Disordered" evidence="1">
    <location>
        <begin position="1"/>
        <end position="22"/>
    </location>
</feature>
<protein>
    <submittedName>
        <fullName evidence="4">DUF4237 domain-containing protein</fullName>
    </submittedName>
</protein>
<reference evidence="4" key="1">
    <citation type="submission" date="2019-02" db="EMBL/GenBank/DDBJ databases">
        <title>New Zealand Erwinia strains with phe-tRNA free attachment sites.</title>
        <authorList>
            <person name="Nunes-Leite L."/>
            <person name="Pitman A.R."/>
        </authorList>
    </citation>
    <scope>NUCLEOTIDE SEQUENCE</scope>
    <source>
        <strain evidence="4">Ec-140</strain>
        <strain evidence="3">Ec-143</strain>
    </source>
</reference>
<dbReference type="PANTHER" id="PTHR42059:SF1">
    <property type="entry name" value="TNT DOMAIN-CONTAINING PROTEIN"/>
    <property type="match status" value="1"/>
</dbReference>
<evidence type="ECO:0000313" key="4">
    <source>
        <dbReference type="EMBL" id="MCL6371011.1"/>
    </source>
</evidence>
<dbReference type="Proteomes" id="UP001057360">
    <property type="component" value="Unassembled WGS sequence"/>
</dbReference>
<dbReference type="Pfam" id="PF14021">
    <property type="entry name" value="TNT"/>
    <property type="match status" value="1"/>
</dbReference>
<comment type="caution">
    <text evidence="4">The sequence shown here is derived from an EMBL/GenBank/DDBJ whole genome shotgun (WGS) entry which is preliminary data.</text>
</comment>
<gene>
    <name evidence="3" type="ORF">EXT50_21295</name>
    <name evidence="4" type="ORF">EXT53_20875</name>
</gene>
<evidence type="ECO:0000313" key="6">
    <source>
        <dbReference type="Proteomes" id="UP001057360"/>
    </source>
</evidence>
<feature type="domain" description="TNT" evidence="2">
    <location>
        <begin position="59"/>
        <end position="144"/>
    </location>
</feature>
<dbReference type="EMBL" id="SGPX01000015">
    <property type="protein sequence ID" value="MCL6353692.1"/>
    <property type="molecule type" value="Genomic_DNA"/>
</dbReference>
<accession>A0AAW5GH84</accession>
<organism evidence="4 6">
    <name type="scientific">Pectobacterium polaris</name>
    <dbReference type="NCBI Taxonomy" id="2042057"/>
    <lineage>
        <taxon>Bacteria</taxon>
        <taxon>Pseudomonadati</taxon>
        <taxon>Pseudomonadota</taxon>
        <taxon>Gammaproteobacteria</taxon>
        <taxon>Enterobacterales</taxon>
        <taxon>Pectobacteriaceae</taxon>
        <taxon>Pectobacterium</taxon>
    </lineage>
</organism>
<evidence type="ECO:0000313" key="3">
    <source>
        <dbReference type="EMBL" id="MCL6353692.1"/>
    </source>
</evidence>
<dbReference type="Proteomes" id="UP001055618">
    <property type="component" value="Unassembled WGS sequence"/>
</dbReference>
<dbReference type="InterPro" id="IPR053024">
    <property type="entry name" value="Fungal_surface_NADase"/>
</dbReference>